<dbReference type="SUPFAM" id="SSF55945">
    <property type="entry name" value="TATA-box binding protein-like"/>
    <property type="match status" value="2"/>
</dbReference>
<keyword evidence="4" id="KW-0804">Transcription</keyword>
<evidence type="ECO:0008006" key="7">
    <source>
        <dbReference type="Google" id="ProtNLM"/>
    </source>
</evidence>
<dbReference type="InterPro" id="IPR012295">
    <property type="entry name" value="TBP_dom_sf"/>
</dbReference>
<evidence type="ECO:0000313" key="5">
    <source>
        <dbReference type="EMBL" id="PSN83004.1"/>
    </source>
</evidence>
<dbReference type="Proteomes" id="UP000240880">
    <property type="component" value="Unassembled WGS sequence"/>
</dbReference>
<dbReference type="PRINTS" id="PR00686">
    <property type="entry name" value="TIFACTORIID"/>
</dbReference>
<evidence type="ECO:0000256" key="1">
    <source>
        <dbReference type="ARBA" id="ARBA00005560"/>
    </source>
</evidence>
<organism evidence="5 6">
    <name type="scientific">Candidatus Marsarchaeota G1 archaeon OSP_D</name>
    <dbReference type="NCBI Taxonomy" id="1978155"/>
    <lineage>
        <taxon>Archaea</taxon>
        <taxon>Candidatus Marsarchaeota</taxon>
        <taxon>Candidatus Marsarchaeota group 1</taxon>
    </lineage>
</organism>
<sequence length="196" mass="22259">MFISERCVAFVMFADIEIVFRNKVCKSSLGCRVDLEKLHSFNPLKYTKRENFSGLVCTRFYGRNNITVLIFPNGSVIITGDEDQDVIRSVLAEIAQDVKTLGFSPKTDFELSTVNSVAQFRIRKQIDLAEFSKLVPHSKPDSSKFKAVSWKDQETGCTIRLFRSGAGVVLGARERDQVKKSLLNLYRVLLEKRVVK</sequence>
<dbReference type="InterPro" id="IPR000814">
    <property type="entry name" value="TBP"/>
</dbReference>
<dbReference type="GO" id="GO:0003677">
    <property type="term" value="F:DNA binding"/>
    <property type="evidence" value="ECO:0007669"/>
    <property type="project" value="UniProtKB-KW"/>
</dbReference>
<dbReference type="EMBL" id="NEXC01000041">
    <property type="protein sequence ID" value="PSN83004.1"/>
    <property type="molecule type" value="Genomic_DNA"/>
</dbReference>
<protein>
    <recommendedName>
        <fullName evidence="7">TATA-box-binding protein</fullName>
    </recommendedName>
</protein>
<dbReference type="AlphaFoldDB" id="A0A2R6A9C5"/>
<name>A0A2R6A9C5_9ARCH</name>
<reference evidence="5 6" key="1">
    <citation type="submission" date="2017-04" db="EMBL/GenBank/DDBJ databases">
        <title>Novel microbial lineages endemic to geothermal iron-oxide mats fill important gaps in the evolutionary history of Archaea.</title>
        <authorList>
            <person name="Jay Z.J."/>
            <person name="Beam J.P."/>
            <person name="Dlakic M."/>
            <person name="Rusch D.B."/>
            <person name="Kozubal M.A."/>
            <person name="Inskeep W.P."/>
        </authorList>
    </citation>
    <scope>NUCLEOTIDE SEQUENCE [LARGE SCALE GENOMIC DNA]</scope>
    <source>
        <strain evidence="5">OSP_D</strain>
    </source>
</reference>
<dbReference type="GO" id="GO:0006352">
    <property type="term" value="P:DNA-templated transcription initiation"/>
    <property type="evidence" value="ECO:0007669"/>
    <property type="project" value="InterPro"/>
</dbReference>
<gene>
    <name evidence="5" type="ORF">B9Q01_06255</name>
</gene>
<keyword evidence="2" id="KW-0677">Repeat</keyword>
<comment type="caution">
    <text evidence="5">The sequence shown here is derived from an EMBL/GenBank/DDBJ whole genome shotgun (WGS) entry which is preliminary data.</text>
</comment>
<evidence type="ECO:0000256" key="4">
    <source>
        <dbReference type="ARBA" id="ARBA00023163"/>
    </source>
</evidence>
<evidence type="ECO:0000313" key="6">
    <source>
        <dbReference type="Proteomes" id="UP000240880"/>
    </source>
</evidence>
<keyword evidence="3" id="KW-0238">DNA-binding</keyword>
<dbReference type="PANTHER" id="PTHR10126">
    <property type="entry name" value="TATA-BOX BINDING PROTEIN"/>
    <property type="match status" value="1"/>
</dbReference>
<proteinExistence type="inferred from homology"/>
<accession>A0A2R6A9C5</accession>
<dbReference type="Pfam" id="PF00352">
    <property type="entry name" value="TBP"/>
    <property type="match status" value="2"/>
</dbReference>
<evidence type="ECO:0000256" key="2">
    <source>
        <dbReference type="ARBA" id="ARBA00022737"/>
    </source>
</evidence>
<dbReference type="Gene3D" id="3.30.310.10">
    <property type="entry name" value="TATA-Binding Protein"/>
    <property type="match status" value="2"/>
</dbReference>
<evidence type="ECO:0000256" key="3">
    <source>
        <dbReference type="ARBA" id="ARBA00023125"/>
    </source>
</evidence>
<comment type="similarity">
    <text evidence="1">Belongs to the TBP family.</text>
</comment>